<keyword evidence="3" id="KW-1185">Reference proteome</keyword>
<evidence type="ECO:0000313" key="2">
    <source>
        <dbReference type="EMBL" id="CAE7227045.1"/>
    </source>
</evidence>
<gene>
    <name evidence="2" type="ORF">SNAT2548_LOCUS8913</name>
</gene>
<sequence length="507" mass="56137">MEEKKDRVDRFAKVHFRWTIGIKFIGLVALASLLAVEWYSEVRSESARLVTELSSLGKDVLLYDLILTSSARMLALTGDLRWRDEYFLKVEPLESVLQEIERKAPDIASEFNRNTVVANDKLLALEGEAIELSATNVSLATRVLFSSTYETNKALLLDGLAVLDSMIQEVRTNHKNTQSWWGIVSPSMVLLAFFGECAMTVAVERLDRRLEKYWKEADHASTAYNSEMRRSFLQRAQGTVESIQGKLSKKFLRPLQLQVESEAPAAPQMLRRRLFYLAMSAEVFALAGFAIPAVLTLVALYKAEGNDPLQQLIVHAKDTEFYDVALTSSARLCVLSHDTRWSTEYDGFVAPIDAALAGLQEVAPDVAAEFAATTSAANDALIAAWVLLDMETAALEVCGSDPEKGRGILFSPAYEGNKTLLLDGIRAVTAAAEQQRQLFEDEEEQHHTVSRILLIVSTFLIVSADLCTVVIAAWMEALSVATDACPEMPFAFLAAPSMIQGWGLLRT</sequence>
<feature type="transmembrane region" description="Helical" evidence="1">
    <location>
        <begin position="452"/>
        <end position="475"/>
    </location>
</feature>
<feature type="transmembrane region" description="Helical" evidence="1">
    <location>
        <begin position="274"/>
        <end position="301"/>
    </location>
</feature>
<dbReference type="EMBL" id="CAJNDS010000669">
    <property type="protein sequence ID" value="CAE7227045.1"/>
    <property type="molecule type" value="Genomic_DNA"/>
</dbReference>
<comment type="caution">
    <text evidence="2">The sequence shown here is derived from an EMBL/GenBank/DDBJ whole genome shotgun (WGS) entry which is preliminary data.</text>
</comment>
<reference evidence="2" key="1">
    <citation type="submission" date="2021-02" db="EMBL/GenBank/DDBJ databases">
        <authorList>
            <person name="Dougan E. K."/>
            <person name="Rhodes N."/>
            <person name="Thang M."/>
            <person name="Chan C."/>
        </authorList>
    </citation>
    <scope>NUCLEOTIDE SEQUENCE</scope>
</reference>
<feature type="transmembrane region" description="Helical" evidence="1">
    <location>
        <begin position="20"/>
        <end position="40"/>
    </location>
</feature>
<name>A0A812KGY8_9DINO</name>
<keyword evidence="1" id="KW-0472">Membrane</keyword>
<proteinExistence type="predicted"/>
<keyword evidence="1" id="KW-0812">Transmembrane</keyword>
<dbReference type="OrthoDB" id="413610at2759"/>
<evidence type="ECO:0000313" key="3">
    <source>
        <dbReference type="Proteomes" id="UP000604046"/>
    </source>
</evidence>
<protein>
    <submittedName>
        <fullName evidence="2">Uncharacterized protein</fullName>
    </submittedName>
</protein>
<dbReference type="Proteomes" id="UP000604046">
    <property type="component" value="Unassembled WGS sequence"/>
</dbReference>
<organism evidence="2 3">
    <name type="scientific">Symbiodinium natans</name>
    <dbReference type="NCBI Taxonomy" id="878477"/>
    <lineage>
        <taxon>Eukaryota</taxon>
        <taxon>Sar</taxon>
        <taxon>Alveolata</taxon>
        <taxon>Dinophyceae</taxon>
        <taxon>Suessiales</taxon>
        <taxon>Symbiodiniaceae</taxon>
        <taxon>Symbiodinium</taxon>
    </lineage>
</organism>
<keyword evidence="1" id="KW-1133">Transmembrane helix</keyword>
<accession>A0A812KGY8</accession>
<evidence type="ECO:0000256" key="1">
    <source>
        <dbReference type="SAM" id="Phobius"/>
    </source>
</evidence>
<dbReference type="AlphaFoldDB" id="A0A812KGY8"/>